<keyword evidence="2" id="KW-1185">Reference proteome</keyword>
<evidence type="ECO:0000313" key="1">
    <source>
        <dbReference type="EMBL" id="KZM19181.1"/>
    </source>
</evidence>
<comment type="caution">
    <text evidence="1">The sequence shown here is derived from an EMBL/GenBank/DDBJ whole genome shotgun (WGS) entry which is preliminary data.</text>
</comment>
<dbReference type="AlphaFoldDB" id="A0A162WRU8"/>
<reference evidence="1 2" key="1">
    <citation type="journal article" date="2016" name="Sci. Rep.">
        <title>Draft genome sequencing and secretome analysis of fungal phytopathogen Ascochyta rabiei provides insight into the necrotrophic effector repertoire.</title>
        <authorList>
            <person name="Verma S."/>
            <person name="Gazara R.K."/>
            <person name="Nizam S."/>
            <person name="Parween S."/>
            <person name="Chattopadhyay D."/>
            <person name="Verma P.K."/>
        </authorList>
    </citation>
    <scope>NUCLEOTIDE SEQUENCE [LARGE SCALE GENOMIC DNA]</scope>
    <source>
        <strain evidence="1 2">ArDII</strain>
    </source>
</reference>
<gene>
    <name evidence="1" type="ORF">ST47_g9670</name>
</gene>
<name>A0A162WRU8_DIDRA</name>
<proteinExistence type="predicted"/>
<dbReference type="OrthoDB" id="3440281at2759"/>
<accession>A0A162WRU8</accession>
<protein>
    <submittedName>
        <fullName evidence="1">Uncharacterized protein</fullName>
    </submittedName>
</protein>
<sequence>MDDNPNNITISRSFNQRFNEANKLWDEDQVNATIETARKILDDSAMPNYHRIETLILLALALPDKDEANRH</sequence>
<organism evidence="1 2">
    <name type="scientific">Didymella rabiei</name>
    <name type="common">Chickpea ascochyta blight fungus</name>
    <name type="synonym">Mycosphaerella rabiei</name>
    <dbReference type="NCBI Taxonomy" id="5454"/>
    <lineage>
        <taxon>Eukaryota</taxon>
        <taxon>Fungi</taxon>
        <taxon>Dikarya</taxon>
        <taxon>Ascomycota</taxon>
        <taxon>Pezizomycotina</taxon>
        <taxon>Dothideomycetes</taxon>
        <taxon>Pleosporomycetidae</taxon>
        <taxon>Pleosporales</taxon>
        <taxon>Pleosporineae</taxon>
        <taxon>Didymellaceae</taxon>
        <taxon>Ascochyta</taxon>
    </lineage>
</organism>
<dbReference type="EMBL" id="JYNV01000298">
    <property type="protein sequence ID" value="KZM19181.1"/>
    <property type="molecule type" value="Genomic_DNA"/>
</dbReference>
<evidence type="ECO:0000313" key="2">
    <source>
        <dbReference type="Proteomes" id="UP000076837"/>
    </source>
</evidence>
<dbReference type="Proteomes" id="UP000076837">
    <property type="component" value="Unassembled WGS sequence"/>
</dbReference>